<name>A0A143QT19_RHOFA</name>
<dbReference type="RefSeq" id="WP_063216816.1">
    <property type="nucleotide sequence ID" value="NZ_CP015220.1"/>
</dbReference>
<evidence type="ECO:0008006" key="3">
    <source>
        <dbReference type="Google" id="ProtNLM"/>
    </source>
</evidence>
<protein>
    <recommendedName>
        <fullName evidence="3">DUF4145 domain-containing protein</fullName>
    </recommendedName>
</protein>
<dbReference type="AlphaFoldDB" id="A0A143QT19"/>
<proteinExistence type="predicted"/>
<dbReference type="Proteomes" id="UP000076038">
    <property type="component" value="Chromosome"/>
</dbReference>
<accession>A0A143QT19</accession>
<evidence type="ECO:0000313" key="1">
    <source>
        <dbReference type="EMBL" id="AMY26099.1"/>
    </source>
</evidence>
<dbReference type="EMBL" id="CP015220">
    <property type="protein sequence ID" value="AMY26099.1"/>
    <property type="molecule type" value="Genomic_DNA"/>
</dbReference>
<dbReference type="PATRIC" id="fig|1653479.3.peg.4895"/>
<evidence type="ECO:0000313" key="2">
    <source>
        <dbReference type="Proteomes" id="UP000076038"/>
    </source>
</evidence>
<gene>
    <name evidence="1" type="ORF">A3Q41_04837</name>
</gene>
<keyword evidence="2" id="KW-1185">Reference proteome</keyword>
<reference evidence="1 2" key="1">
    <citation type="journal article" date="2016" name="Genome Announc.">
        <title>Complete Genome and Plasmid Sequences for Rhodococcus fascians D188 and Draft Sequences for Rhodococcus Isolates PBTS 1 and PBTS 2.</title>
        <authorList>
            <person name="Stamler R.A."/>
            <person name="Vereecke D."/>
            <person name="Zhang Y."/>
            <person name="Schilkey F."/>
            <person name="Devitt N."/>
            <person name="Randall J.J."/>
        </authorList>
    </citation>
    <scope>NUCLEOTIDE SEQUENCE [LARGE SCALE GENOMIC DNA]</scope>
    <source>
        <strain evidence="1 2">PBTS2</strain>
    </source>
</reference>
<dbReference type="KEGG" id="rhs:A3Q41_04837"/>
<organism evidence="1 2">
    <name type="scientific">Rhodococcoides fascians</name>
    <name type="common">Rhodococcus fascians</name>
    <dbReference type="NCBI Taxonomy" id="1828"/>
    <lineage>
        <taxon>Bacteria</taxon>
        <taxon>Bacillati</taxon>
        <taxon>Actinomycetota</taxon>
        <taxon>Actinomycetes</taxon>
        <taxon>Mycobacteriales</taxon>
        <taxon>Nocardiaceae</taxon>
        <taxon>Rhodococcoides</taxon>
    </lineage>
</organism>
<reference evidence="2" key="2">
    <citation type="submission" date="2016-04" db="EMBL/GenBank/DDBJ databases">
        <title>Complete Genome and Plasmid Sequences for Rhodococcus fascians D188 and Draft Sequences for Rhodococcus spp. Isolates PBTS 1 and PBTS 2.</title>
        <authorList>
            <person name="Stamer R."/>
            <person name="Vereecke D."/>
            <person name="Zhang Y."/>
            <person name="Schilkey F."/>
            <person name="Devitt N."/>
            <person name="Randall J."/>
        </authorList>
    </citation>
    <scope>NUCLEOTIDE SEQUENCE [LARGE SCALE GENOMIC DNA]</scope>
    <source>
        <strain evidence="2">PBTS2</strain>
    </source>
</reference>
<sequence>MTKTTSPAVALRNAELLLDGSHGAAGGSARLAAFLARQALEELVIERCVALGVDIERPSMRSRLVILRSLDTAENADAAAMAWNRLSNACHHHAYELAPTVAEVRHLCGVVAILLEGE</sequence>
<dbReference type="OrthoDB" id="4322177at2"/>